<keyword evidence="1" id="KW-0812">Transmembrane</keyword>
<name>A0A9D1SBU2_9PROT</name>
<accession>A0A9D1SBU2</accession>
<feature type="transmembrane region" description="Helical" evidence="1">
    <location>
        <begin position="230"/>
        <end position="251"/>
    </location>
</feature>
<dbReference type="AlphaFoldDB" id="A0A9D1SBU2"/>
<keyword evidence="1" id="KW-1133">Transmembrane helix</keyword>
<feature type="transmembrane region" description="Helical" evidence="1">
    <location>
        <begin position="196"/>
        <end position="224"/>
    </location>
</feature>
<feature type="transmembrane region" description="Helical" evidence="1">
    <location>
        <begin position="263"/>
        <end position="281"/>
    </location>
</feature>
<reference evidence="2" key="2">
    <citation type="journal article" date="2021" name="PeerJ">
        <title>Extensive microbial diversity within the chicken gut microbiome revealed by metagenomics and culture.</title>
        <authorList>
            <person name="Gilroy R."/>
            <person name="Ravi A."/>
            <person name="Getino M."/>
            <person name="Pursley I."/>
            <person name="Horton D.L."/>
            <person name="Alikhan N.F."/>
            <person name="Baker D."/>
            <person name="Gharbi K."/>
            <person name="Hall N."/>
            <person name="Watson M."/>
            <person name="Adriaenssens E.M."/>
            <person name="Foster-Nyarko E."/>
            <person name="Jarju S."/>
            <person name="Secka A."/>
            <person name="Antonio M."/>
            <person name="Oren A."/>
            <person name="Chaudhuri R.R."/>
            <person name="La Ragione R."/>
            <person name="Hildebrand F."/>
            <person name="Pallen M.J."/>
        </authorList>
    </citation>
    <scope>NUCLEOTIDE SEQUENCE</scope>
    <source>
        <strain evidence="2">ChiW3-316</strain>
    </source>
</reference>
<gene>
    <name evidence="2" type="ORF">IAD20_07160</name>
</gene>
<reference evidence="2" key="1">
    <citation type="submission" date="2020-10" db="EMBL/GenBank/DDBJ databases">
        <authorList>
            <person name="Gilroy R."/>
        </authorList>
    </citation>
    <scope>NUCLEOTIDE SEQUENCE</scope>
    <source>
        <strain evidence="2">ChiW3-316</strain>
    </source>
</reference>
<evidence type="ECO:0000256" key="1">
    <source>
        <dbReference type="SAM" id="Phobius"/>
    </source>
</evidence>
<feature type="transmembrane region" description="Helical" evidence="1">
    <location>
        <begin position="70"/>
        <end position="88"/>
    </location>
</feature>
<evidence type="ECO:0000313" key="2">
    <source>
        <dbReference type="EMBL" id="HIU53843.1"/>
    </source>
</evidence>
<keyword evidence="1" id="KW-0472">Membrane</keyword>
<sequence length="334" mass="38682">MPRSKTIQSGRPVRSWEQPFRVADLFQTYLPMLVLIVIMALFIYNLGYFYGLDWRYMSLLRTRDYYSGTLPGLVLGLILYTSLIVQILDSSSGPYQKLLHKLRFWWAKYDGPADSLQQIARLKTELWNSALEQWLLRLQLAKAYGKNTYRKLSRRRGRKVSVERLQRFLAAEKGQYDKLVYKYELSRKKMWPELKVLGGIALRIGGWSLLGAVAVAAVYFLFLIPVYGKVWAAAPAYFFGGFFVTVIVLLADLALRIVHHNRSVLLLTAAVWGSFYCGMLGCRQDLQQREVRVIDDENREHYLTRAVNRGYFVRSGSEVLFIPKLKAVRLEQDL</sequence>
<protein>
    <submittedName>
        <fullName evidence="2">Uncharacterized protein</fullName>
    </submittedName>
</protein>
<proteinExistence type="predicted"/>
<dbReference type="Proteomes" id="UP000824107">
    <property type="component" value="Unassembled WGS sequence"/>
</dbReference>
<organism evidence="2 3">
    <name type="scientific">Candidatus Scatocola faecipullorum</name>
    <dbReference type="NCBI Taxonomy" id="2840917"/>
    <lineage>
        <taxon>Bacteria</taxon>
        <taxon>Pseudomonadati</taxon>
        <taxon>Pseudomonadota</taxon>
        <taxon>Alphaproteobacteria</taxon>
        <taxon>Rhodospirillales</taxon>
        <taxon>Rhodospirillaceae</taxon>
        <taxon>Rhodospirillaceae incertae sedis</taxon>
        <taxon>Candidatus Scatocola</taxon>
    </lineage>
</organism>
<dbReference type="EMBL" id="DVNC01000050">
    <property type="protein sequence ID" value="HIU53843.1"/>
    <property type="molecule type" value="Genomic_DNA"/>
</dbReference>
<feature type="transmembrane region" description="Helical" evidence="1">
    <location>
        <begin position="29"/>
        <end position="50"/>
    </location>
</feature>
<comment type="caution">
    <text evidence="2">The sequence shown here is derived from an EMBL/GenBank/DDBJ whole genome shotgun (WGS) entry which is preliminary data.</text>
</comment>
<evidence type="ECO:0000313" key="3">
    <source>
        <dbReference type="Proteomes" id="UP000824107"/>
    </source>
</evidence>